<gene>
    <name evidence="1" type="ORF">OWV82_014454</name>
</gene>
<evidence type="ECO:0000313" key="1">
    <source>
        <dbReference type="EMBL" id="KAJ4712160.1"/>
    </source>
</evidence>
<comment type="caution">
    <text evidence="1">The sequence shown here is derived from an EMBL/GenBank/DDBJ whole genome shotgun (WGS) entry which is preliminary data.</text>
</comment>
<reference evidence="1 2" key="1">
    <citation type="journal article" date="2023" name="Science">
        <title>Complex scaffold remodeling in plant triterpene biosynthesis.</title>
        <authorList>
            <person name="De La Pena R."/>
            <person name="Hodgson H."/>
            <person name="Liu J.C."/>
            <person name="Stephenson M.J."/>
            <person name="Martin A.C."/>
            <person name="Owen C."/>
            <person name="Harkess A."/>
            <person name="Leebens-Mack J."/>
            <person name="Jimenez L.E."/>
            <person name="Osbourn A."/>
            <person name="Sattely E.S."/>
        </authorList>
    </citation>
    <scope>NUCLEOTIDE SEQUENCE [LARGE SCALE GENOMIC DNA]</scope>
    <source>
        <strain evidence="2">cv. JPN11</strain>
        <tissue evidence="1">Leaf</tissue>
    </source>
</reference>
<keyword evidence="2" id="KW-1185">Reference proteome</keyword>
<sequence length="675" mass="75638">MDNHQWHVRPPPPPQANNICPVCCNFHFPFCLPPPAYAHQNPRFPYRPGFDQRPWLGVNPNFDMQNPVQPVYDYYGGGGNSFVSECDRNYNKRMRVDGNNYQISSEHERRLKLIRDHGGGGSGNVPNGFSSFGNHAAANHSVHVNDWQNYGPNNQPPPLPPLPPPQHGYENFNAQGGYLPHHSNSMEQPPLPSSPPPPMPLEPPMPHPSEFKSYPSPQPPLPPKASLFPVPVTASSSFVPIPHVSAELSLEESRSLPMQYPGESLSFPLKQLSPDKLKIVNALHLFKQPHRATRPDHFVIILRGLPGSGKSYTAKMLRDLEVENGGDAPRIHSMDDYFMTEVEKVEEGDVSKSSGFLRSKKPMTKKVMEYCYEPEMEEAYRSSMLKAFKRTLEEGNFTLVIVDDRNLRVADFAQFWASAKRSGYEVYILEAPYKDPAGCAARNVHGFTLNEIEKMAGQWEEAPSLYLQLDIKSLFHGDDLKESGIKEVDMDMEDENSEGLSLVQERESNNISVSIIREDAPADSRSDEKRWDAEGDHPEVVTDLGRSKWSNDLDDEDAESSDVVKGNFNSLSGLFQMYGKEGKSVRWSDQVGDTGFSIGAARKANMLSLVIGPGAGYNLKSNPLTKEGSPPTGHSTGKLKKQSIFQERLRAERESFKAVFERRRHRIGGLDLEEE</sequence>
<evidence type="ECO:0000313" key="2">
    <source>
        <dbReference type="Proteomes" id="UP001164539"/>
    </source>
</evidence>
<organism evidence="1 2">
    <name type="scientific">Melia azedarach</name>
    <name type="common">Chinaberry tree</name>
    <dbReference type="NCBI Taxonomy" id="155640"/>
    <lineage>
        <taxon>Eukaryota</taxon>
        <taxon>Viridiplantae</taxon>
        <taxon>Streptophyta</taxon>
        <taxon>Embryophyta</taxon>
        <taxon>Tracheophyta</taxon>
        <taxon>Spermatophyta</taxon>
        <taxon>Magnoliopsida</taxon>
        <taxon>eudicotyledons</taxon>
        <taxon>Gunneridae</taxon>
        <taxon>Pentapetalae</taxon>
        <taxon>rosids</taxon>
        <taxon>malvids</taxon>
        <taxon>Sapindales</taxon>
        <taxon>Meliaceae</taxon>
        <taxon>Melia</taxon>
    </lineage>
</organism>
<name>A0ACC1XLR4_MELAZ</name>
<dbReference type="Proteomes" id="UP001164539">
    <property type="component" value="Chromosome 8"/>
</dbReference>
<dbReference type="EMBL" id="CM051401">
    <property type="protein sequence ID" value="KAJ4712160.1"/>
    <property type="molecule type" value="Genomic_DNA"/>
</dbReference>
<accession>A0ACC1XLR4</accession>
<protein>
    <submittedName>
        <fullName evidence="1">YLP motif-containing 1</fullName>
    </submittedName>
</protein>
<proteinExistence type="predicted"/>